<dbReference type="PANTHER" id="PTHR24421">
    <property type="entry name" value="NITRATE/NITRITE SENSOR PROTEIN NARX-RELATED"/>
    <property type="match status" value="1"/>
</dbReference>
<dbReference type="CDD" id="cd16917">
    <property type="entry name" value="HATPase_UhpB-NarQ-NarX-like"/>
    <property type="match status" value="1"/>
</dbReference>
<dbReference type="SUPFAM" id="SSF55874">
    <property type="entry name" value="ATPase domain of HSP90 chaperone/DNA topoisomerase II/histidine kinase"/>
    <property type="match status" value="1"/>
</dbReference>
<keyword evidence="8" id="KW-0472">Membrane</keyword>
<dbReference type="PANTHER" id="PTHR24421:SF37">
    <property type="entry name" value="SENSOR HISTIDINE KINASE NARS"/>
    <property type="match status" value="1"/>
</dbReference>
<dbReference type="InterPro" id="IPR050482">
    <property type="entry name" value="Sensor_HK_TwoCompSys"/>
</dbReference>
<comment type="subcellular location">
    <subcellularLocation>
        <location evidence="1">Cell membrane</location>
        <topology evidence="1">Multi-pass membrane protein</topology>
    </subcellularLocation>
</comment>
<evidence type="ECO:0000256" key="3">
    <source>
        <dbReference type="ARBA" id="ARBA00022679"/>
    </source>
</evidence>
<reference evidence="10 11" key="1">
    <citation type="submission" date="2019-04" db="EMBL/GenBank/DDBJ databases">
        <authorList>
            <person name="Van Vliet M D."/>
        </authorList>
    </citation>
    <scope>NUCLEOTIDE SEQUENCE [LARGE SCALE GENOMIC DNA]</scope>
    <source>
        <strain evidence="10 11">F1</strain>
    </source>
</reference>
<dbReference type="Gene3D" id="1.20.5.1930">
    <property type="match status" value="1"/>
</dbReference>
<keyword evidence="4" id="KW-0812">Transmembrane</keyword>
<dbReference type="PROSITE" id="PS50109">
    <property type="entry name" value="HIS_KIN"/>
    <property type="match status" value="1"/>
</dbReference>
<evidence type="ECO:0000256" key="1">
    <source>
        <dbReference type="ARBA" id="ARBA00004651"/>
    </source>
</evidence>
<dbReference type="Proteomes" id="UP000366872">
    <property type="component" value="Unassembled WGS sequence"/>
</dbReference>
<dbReference type="AlphaFoldDB" id="A0A6C2U9K4"/>
<keyword evidence="5 10" id="KW-0418">Kinase</keyword>
<dbReference type="InterPro" id="IPR005467">
    <property type="entry name" value="His_kinase_dom"/>
</dbReference>
<dbReference type="GO" id="GO:0005886">
    <property type="term" value="C:plasma membrane"/>
    <property type="evidence" value="ECO:0007669"/>
    <property type="project" value="UniProtKB-SubCell"/>
</dbReference>
<keyword evidence="7" id="KW-0902">Two-component regulatory system</keyword>
<dbReference type="Pfam" id="PF02518">
    <property type="entry name" value="HATPase_c"/>
    <property type="match status" value="1"/>
</dbReference>
<sequence length="718" mass="80607">MEIRIPISIPPIVCRVQHVALVTVFGGVFLQGHIASAEPVDPCYPSELKGAKEGAASQSRFLPNRIRQLEDEEWQLLDRISRLPQHDPKPLPDHLGYHSIPREPDDPEGLSTHISAQFEYDPGLGAIALAPAFVPGEAGGYSFPRRFKIEVIDRGARWIGDKAGAYYIPSPPYEWTEVVNWMDEDFPDPGPYPVFFEIGNPRVHQLRMTLMDKEASTYNALGEMYLFRQPENSDRLGDNMMAWTTVQLTASNALSKPPLWDATYLADGLVGLGMPLSEELSDVGDFMIAWGEEEPQEEAVQIMLDLGEAQQIGRVQLWPAEAPMGMAIPHFGFPGKVRVELSDDPEFNNVILVEESTLHEHLNKDNLLNIITQGKKVRYLRLTLNDFPSYKGKTIMGLGEVRVSEFDDVWSINCAVTATGMPEGSIAQLPRLVDGFSRRRQILREAEWIKGLAQRRPLDRRLTEVRKELDLARVAWNRFKLRASIWGGGLLCLALLAAMGLQRLQRRHVLKRLKLRITRDLHDEVGSSLGGITLAARRMEDAGATQKDLTELSLMAREASAALKDVVWVLDQSRIRLPELLKKLAERAERVLVGMELVVSMPDTCPDREVPLPFKRHLLMFFKEAIHNCSRHSEATEVELAIFVRDDMLTVRIHDNGVGFDPDAIRDGWGVNSMGKRAQELGGRMELISEPGKGTTIQLSVPLSALLHKTDHTYKTSN</sequence>
<evidence type="ECO:0000256" key="5">
    <source>
        <dbReference type="ARBA" id="ARBA00022777"/>
    </source>
</evidence>
<protein>
    <submittedName>
        <fullName evidence="10">Sensor histidine kinase LiaS</fullName>
    </submittedName>
</protein>
<dbReference type="Pfam" id="PF07730">
    <property type="entry name" value="HisKA_3"/>
    <property type="match status" value="1"/>
</dbReference>
<evidence type="ECO:0000256" key="6">
    <source>
        <dbReference type="ARBA" id="ARBA00022989"/>
    </source>
</evidence>
<feature type="domain" description="Histidine kinase" evidence="9">
    <location>
        <begin position="520"/>
        <end position="705"/>
    </location>
</feature>
<evidence type="ECO:0000256" key="2">
    <source>
        <dbReference type="ARBA" id="ARBA00022475"/>
    </source>
</evidence>
<evidence type="ECO:0000259" key="9">
    <source>
        <dbReference type="PROSITE" id="PS50109"/>
    </source>
</evidence>
<organism evidence="10 11">
    <name type="scientific">Pontiella desulfatans</name>
    <dbReference type="NCBI Taxonomy" id="2750659"/>
    <lineage>
        <taxon>Bacteria</taxon>
        <taxon>Pseudomonadati</taxon>
        <taxon>Kiritimatiellota</taxon>
        <taxon>Kiritimatiellia</taxon>
        <taxon>Kiritimatiellales</taxon>
        <taxon>Pontiellaceae</taxon>
        <taxon>Pontiella</taxon>
    </lineage>
</organism>
<gene>
    <name evidence="10" type="primary">liaS_20</name>
    <name evidence="10" type="ORF">PDESU_04998</name>
</gene>
<dbReference type="InterPro" id="IPR036890">
    <property type="entry name" value="HATPase_C_sf"/>
</dbReference>
<accession>A0A6C2U9K4</accession>
<name>A0A6C2U9K4_PONDE</name>
<dbReference type="InterPro" id="IPR003594">
    <property type="entry name" value="HATPase_dom"/>
</dbReference>
<evidence type="ECO:0000256" key="4">
    <source>
        <dbReference type="ARBA" id="ARBA00022692"/>
    </source>
</evidence>
<keyword evidence="11" id="KW-1185">Reference proteome</keyword>
<keyword evidence="3" id="KW-0808">Transferase</keyword>
<dbReference type="GO" id="GO:0046983">
    <property type="term" value="F:protein dimerization activity"/>
    <property type="evidence" value="ECO:0007669"/>
    <property type="project" value="InterPro"/>
</dbReference>
<keyword evidence="2" id="KW-1003">Cell membrane</keyword>
<evidence type="ECO:0000256" key="7">
    <source>
        <dbReference type="ARBA" id="ARBA00023012"/>
    </source>
</evidence>
<evidence type="ECO:0000313" key="10">
    <source>
        <dbReference type="EMBL" id="VGO16407.1"/>
    </source>
</evidence>
<evidence type="ECO:0000256" key="8">
    <source>
        <dbReference type="ARBA" id="ARBA00023136"/>
    </source>
</evidence>
<dbReference type="Gene3D" id="2.60.120.260">
    <property type="entry name" value="Galactose-binding domain-like"/>
    <property type="match status" value="1"/>
</dbReference>
<dbReference type="InterPro" id="IPR011712">
    <property type="entry name" value="Sig_transdc_His_kin_sub3_dim/P"/>
</dbReference>
<dbReference type="Gene3D" id="3.30.565.10">
    <property type="entry name" value="Histidine kinase-like ATPase, C-terminal domain"/>
    <property type="match status" value="1"/>
</dbReference>
<dbReference type="GO" id="GO:0000155">
    <property type="term" value="F:phosphorelay sensor kinase activity"/>
    <property type="evidence" value="ECO:0007669"/>
    <property type="project" value="InterPro"/>
</dbReference>
<keyword evidence="6" id="KW-1133">Transmembrane helix</keyword>
<proteinExistence type="predicted"/>
<dbReference type="EMBL" id="CAAHFG010000003">
    <property type="protein sequence ID" value="VGO16407.1"/>
    <property type="molecule type" value="Genomic_DNA"/>
</dbReference>
<evidence type="ECO:0000313" key="11">
    <source>
        <dbReference type="Proteomes" id="UP000366872"/>
    </source>
</evidence>